<evidence type="ECO:0000313" key="4">
    <source>
        <dbReference type="EMBL" id="GAA2329668.1"/>
    </source>
</evidence>
<gene>
    <name evidence="4" type="ORF">GCM10010170_007170</name>
</gene>
<comment type="caution">
    <text evidence="4">The sequence shown here is derived from an EMBL/GenBank/DDBJ whole genome shotgun (WGS) entry which is preliminary data.</text>
</comment>
<feature type="signal peptide" evidence="2">
    <location>
        <begin position="1"/>
        <end position="24"/>
    </location>
</feature>
<reference evidence="5" key="1">
    <citation type="journal article" date="2019" name="Int. J. Syst. Evol. Microbiol.">
        <title>The Global Catalogue of Microorganisms (GCM) 10K type strain sequencing project: providing services to taxonomists for standard genome sequencing and annotation.</title>
        <authorList>
            <consortium name="The Broad Institute Genomics Platform"/>
            <consortium name="The Broad Institute Genome Sequencing Center for Infectious Disease"/>
            <person name="Wu L."/>
            <person name="Ma J."/>
        </authorList>
    </citation>
    <scope>NUCLEOTIDE SEQUENCE [LARGE SCALE GENOMIC DNA]</scope>
    <source>
        <strain evidence="5">JCM 3272</strain>
    </source>
</reference>
<dbReference type="EMBL" id="BAAARV010000005">
    <property type="protein sequence ID" value="GAA2329668.1"/>
    <property type="molecule type" value="Genomic_DNA"/>
</dbReference>
<dbReference type="PANTHER" id="PTHR10963:SF55">
    <property type="entry name" value="GLYCOSIDE HYDROLASE FAMILY 16 PROTEIN"/>
    <property type="match status" value="1"/>
</dbReference>
<dbReference type="PANTHER" id="PTHR10963">
    <property type="entry name" value="GLYCOSYL HYDROLASE-RELATED"/>
    <property type="match status" value="1"/>
</dbReference>
<dbReference type="Pfam" id="PF25275">
    <property type="entry name" value="Golvesin_C"/>
    <property type="match status" value="1"/>
</dbReference>
<dbReference type="SUPFAM" id="SSF49899">
    <property type="entry name" value="Concanavalin A-like lectins/glucanases"/>
    <property type="match status" value="1"/>
</dbReference>
<dbReference type="Gene3D" id="2.60.120.200">
    <property type="match status" value="1"/>
</dbReference>
<evidence type="ECO:0000313" key="5">
    <source>
        <dbReference type="Proteomes" id="UP001501444"/>
    </source>
</evidence>
<protein>
    <recommendedName>
        <fullName evidence="3">GH16 domain-containing protein</fullName>
    </recommendedName>
</protein>
<sequence length="385" mass="41463">MRRALTLTLAAAVLVTVPGVPAHADPTGTGWTLVFSDDFSANSVDTAKWNYRTDSKAYSTQRPENVSQSGGYLNIALKKETYGGKDYTGGGLVSKQAVRYGYYETRAKLNDGSGWHSSFWIMNGDGSTTFPASQRTEIDGFEIDSVSPTKIHHGVLTWKGNGVSAGKSYGTTYTDAAVDSRQWHTYGIDWSETSTKFYVDGVLRYSAPYLPSDWTHDYVNIWLTSIAYGNLPDDTKLPATVQFDYVKFWQKDYYVDNDGPAAYGYGETGAWNASTLTGWTAGSPTRYATCNSAGNTATWRPNLRAAGDYQVYWYKVAASNSDPASKLAVAHDGTTTTTTVDGTAGSSGWVSLGTYGFPAGTGGAVTLTSSGSGCARADAVKFVRV</sequence>
<dbReference type="InterPro" id="IPR000757">
    <property type="entry name" value="Beta-glucanase-like"/>
</dbReference>
<feature type="domain" description="GH16" evidence="3">
    <location>
        <begin position="15"/>
        <end position="254"/>
    </location>
</feature>
<evidence type="ECO:0000256" key="1">
    <source>
        <dbReference type="ARBA" id="ARBA00006865"/>
    </source>
</evidence>
<dbReference type="Pfam" id="PF00722">
    <property type="entry name" value="Glyco_hydro_16"/>
    <property type="match status" value="1"/>
</dbReference>
<keyword evidence="2" id="KW-0732">Signal</keyword>
<feature type="chain" id="PRO_5045077152" description="GH16 domain-containing protein" evidence="2">
    <location>
        <begin position="25"/>
        <end position="385"/>
    </location>
</feature>
<dbReference type="InterPro" id="IPR013320">
    <property type="entry name" value="ConA-like_dom_sf"/>
</dbReference>
<organism evidence="4 5">
    <name type="scientific">Dactylosporangium salmoneum</name>
    <dbReference type="NCBI Taxonomy" id="53361"/>
    <lineage>
        <taxon>Bacteria</taxon>
        <taxon>Bacillati</taxon>
        <taxon>Actinomycetota</taxon>
        <taxon>Actinomycetes</taxon>
        <taxon>Micromonosporales</taxon>
        <taxon>Micromonosporaceae</taxon>
        <taxon>Dactylosporangium</taxon>
    </lineage>
</organism>
<dbReference type="Proteomes" id="UP001501444">
    <property type="component" value="Unassembled WGS sequence"/>
</dbReference>
<dbReference type="InterPro" id="IPR033803">
    <property type="entry name" value="CBD-like_Golvesin-Xly"/>
</dbReference>
<dbReference type="PROSITE" id="PS51762">
    <property type="entry name" value="GH16_2"/>
    <property type="match status" value="1"/>
</dbReference>
<evidence type="ECO:0000256" key="2">
    <source>
        <dbReference type="SAM" id="SignalP"/>
    </source>
</evidence>
<accession>A0ABP5SEU8</accession>
<name>A0ABP5SEU8_9ACTN</name>
<dbReference type="CDD" id="cd08023">
    <property type="entry name" value="GH16_laminarinase_like"/>
    <property type="match status" value="1"/>
</dbReference>
<proteinExistence type="inferred from homology"/>
<dbReference type="InterPro" id="IPR050546">
    <property type="entry name" value="Glycosyl_Hydrlase_16"/>
</dbReference>
<keyword evidence="5" id="KW-1185">Reference proteome</keyword>
<comment type="similarity">
    <text evidence="1">Belongs to the glycosyl hydrolase 16 family.</text>
</comment>
<evidence type="ECO:0000259" key="3">
    <source>
        <dbReference type="PROSITE" id="PS51762"/>
    </source>
</evidence>
<dbReference type="RefSeq" id="WP_344610743.1">
    <property type="nucleotide sequence ID" value="NZ_BAAARV010000005.1"/>
</dbReference>